<name>A0A3D8QV54_9EURO</name>
<feature type="region of interest" description="Disordered" evidence="1">
    <location>
        <begin position="155"/>
        <end position="180"/>
    </location>
</feature>
<dbReference type="RefSeq" id="XP_026599846.1">
    <property type="nucleotide sequence ID" value="XM_026751498.1"/>
</dbReference>
<feature type="region of interest" description="Disordered" evidence="1">
    <location>
        <begin position="79"/>
        <end position="109"/>
    </location>
</feature>
<dbReference type="AlphaFoldDB" id="A0A3D8QV54"/>
<comment type="caution">
    <text evidence="2">The sequence shown here is derived from an EMBL/GenBank/DDBJ whole genome shotgun (WGS) entry which is preliminary data.</text>
</comment>
<feature type="compositionally biased region" description="Acidic residues" evidence="1">
    <location>
        <begin position="85"/>
        <end position="109"/>
    </location>
</feature>
<organism evidence="2 3">
    <name type="scientific">Aspergillus mulundensis</name>
    <dbReference type="NCBI Taxonomy" id="1810919"/>
    <lineage>
        <taxon>Eukaryota</taxon>
        <taxon>Fungi</taxon>
        <taxon>Dikarya</taxon>
        <taxon>Ascomycota</taxon>
        <taxon>Pezizomycotina</taxon>
        <taxon>Eurotiomycetes</taxon>
        <taxon>Eurotiomycetidae</taxon>
        <taxon>Eurotiales</taxon>
        <taxon>Aspergillaceae</taxon>
        <taxon>Aspergillus</taxon>
        <taxon>Aspergillus subgen. Nidulantes</taxon>
    </lineage>
</organism>
<keyword evidence="3" id="KW-1185">Reference proteome</keyword>
<gene>
    <name evidence="2" type="ORF">DSM5745_09482</name>
</gene>
<sequence>MSPNQPPTTTRLACKYLCESTFIHFGNLGFGNINSDLGHLSLAKLNGISNHPRIANYHVHRFGAGLPWRRLRRSGYVSEAVEGSSDSESDDGVEVQSESDSESVADSDITDIGHDYDSYYPLTWMVVLTMALKMTLVLDLVLALTMALTMAPTMTPTMINGDGDSDTDSESGSHNNSDCQLQYHAGPVIRDRESIQRWQDVIKRFVNCRSLSLRDPFYSDLLTYSYNPTAAGLSREAADEKDREFRELSKTIPRPALHENEIFNDHLDISDAYMVLVNIVSNVQIPVEKLELDINVLCLHRIDIAHLDDPAFCAAWASSSDFTYRVAGWRGRDRENERAAATFVVRPIARGINLQSLTFSAGSSTNPAQIVSCLVSNKIPPNPQLKSLTVDTVDCLQYGKSLVKLVK</sequence>
<evidence type="ECO:0000313" key="2">
    <source>
        <dbReference type="EMBL" id="RDW65743.1"/>
    </source>
</evidence>
<dbReference type="OrthoDB" id="4402051at2759"/>
<evidence type="ECO:0000256" key="1">
    <source>
        <dbReference type="SAM" id="MobiDB-lite"/>
    </source>
</evidence>
<dbReference type="Proteomes" id="UP000256690">
    <property type="component" value="Unassembled WGS sequence"/>
</dbReference>
<dbReference type="GeneID" id="38119852"/>
<protein>
    <submittedName>
        <fullName evidence="2">Uncharacterized protein</fullName>
    </submittedName>
</protein>
<reference evidence="2 3" key="1">
    <citation type="journal article" date="2018" name="IMA Fungus">
        <title>IMA Genome-F 9: Draft genome sequence of Annulohypoxylon stygium, Aspergillus mulundensis, Berkeleyomyces basicola (syn. Thielaviopsis basicola), Ceratocystis smalleyi, two Cercospora beticola strains, Coleophoma cylindrospora, Fusarium fracticaudum, Phialophora cf. hyalina, and Morchella septimelata.</title>
        <authorList>
            <person name="Wingfield B.D."/>
            <person name="Bills G.F."/>
            <person name="Dong Y."/>
            <person name="Huang W."/>
            <person name="Nel W.J."/>
            <person name="Swalarsk-Parry B.S."/>
            <person name="Vaghefi N."/>
            <person name="Wilken P.M."/>
            <person name="An Z."/>
            <person name="de Beer Z.W."/>
            <person name="De Vos L."/>
            <person name="Chen L."/>
            <person name="Duong T.A."/>
            <person name="Gao Y."/>
            <person name="Hammerbacher A."/>
            <person name="Kikkert J.R."/>
            <person name="Li Y."/>
            <person name="Li H."/>
            <person name="Li K."/>
            <person name="Li Q."/>
            <person name="Liu X."/>
            <person name="Ma X."/>
            <person name="Naidoo K."/>
            <person name="Pethybridge S.J."/>
            <person name="Sun J."/>
            <person name="Steenkamp E.T."/>
            <person name="van der Nest M.A."/>
            <person name="van Wyk S."/>
            <person name="Wingfield M.J."/>
            <person name="Xiong C."/>
            <person name="Yue Q."/>
            <person name="Zhang X."/>
        </authorList>
    </citation>
    <scope>NUCLEOTIDE SEQUENCE [LARGE SCALE GENOMIC DNA]</scope>
    <source>
        <strain evidence="2 3">DSM 5745</strain>
    </source>
</reference>
<dbReference type="EMBL" id="PVWQ01000013">
    <property type="protein sequence ID" value="RDW65743.1"/>
    <property type="molecule type" value="Genomic_DNA"/>
</dbReference>
<evidence type="ECO:0000313" key="3">
    <source>
        <dbReference type="Proteomes" id="UP000256690"/>
    </source>
</evidence>
<proteinExistence type="predicted"/>
<accession>A0A3D8QV54</accession>